<dbReference type="AlphaFoldDB" id="A0A645A3T3"/>
<feature type="transmembrane region" description="Helical" evidence="1">
    <location>
        <begin position="20"/>
        <end position="40"/>
    </location>
</feature>
<keyword evidence="1" id="KW-0472">Membrane</keyword>
<evidence type="ECO:0000313" key="2">
    <source>
        <dbReference type="EMBL" id="MPM47596.1"/>
    </source>
</evidence>
<accession>A0A645A3T3</accession>
<proteinExistence type="predicted"/>
<reference evidence="2" key="1">
    <citation type="submission" date="2019-08" db="EMBL/GenBank/DDBJ databases">
        <authorList>
            <person name="Kucharzyk K."/>
            <person name="Murdoch R.W."/>
            <person name="Higgins S."/>
            <person name="Loffler F."/>
        </authorList>
    </citation>
    <scope>NUCLEOTIDE SEQUENCE</scope>
</reference>
<organism evidence="2">
    <name type="scientific">bioreactor metagenome</name>
    <dbReference type="NCBI Taxonomy" id="1076179"/>
    <lineage>
        <taxon>unclassified sequences</taxon>
        <taxon>metagenomes</taxon>
        <taxon>ecological metagenomes</taxon>
    </lineage>
</organism>
<protein>
    <submittedName>
        <fullName evidence="2">Uncharacterized protein</fullName>
    </submittedName>
</protein>
<dbReference type="Gene3D" id="1.20.120.1630">
    <property type="match status" value="1"/>
</dbReference>
<keyword evidence="1" id="KW-0812">Transmembrane</keyword>
<dbReference type="EMBL" id="VSSQ01011741">
    <property type="protein sequence ID" value="MPM47596.1"/>
    <property type="molecule type" value="Genomic_DNA"/>
</dbReference>
<sequence length="87" mass="9453">MNWLRIAAPLLTGWLLGSEALAGLLLALLIVAGQYANAAVEERRTLLPLFGEAYAAYRAKVPRRLFRHGEAALLLFAVLLSAAGLFF</sequence>
<keyword evidence="1" id="KW-1133">Transmembrane helix</keyword>
<evidence type="ECO:0000256" key="1">
    <source>
        <dbReference type="SAM" id="Phobius"/>
    </source>
</evidence>
<gene>
    <name evidence="2" type="ORF">SDC9_94307</name>
</gene>
<name>A0A645A3T3_9ZZZZ</name>
<comment type="caution">
    <text evidence="2">The sequence shown here is derived from an EMBL/GenBank/DDBJ whole genome shotgun (WGS) entry which is preliminary data.</text>
</comment>
<feature type="transmembrane region" description="Helical" evidence="1">
    <location>
        <begin position="65"/>
        <end position="86"/>
    </location>
</feature>